<protein>
    <submittedName>
        <fullName evidence="1">DUF3108 domain-containing protein</fullName>
    </submittedName>
</protein>
<gene>
    <name evidence="1" type="ORF">ACFSR2_12665</name>
</gene>
<evidence type="ECO:0000313" key="1">
    <source>
        <dbReference type="EMBL" id="MFD2521741.1"/>
    </source>
</evidence>
<proteinExistence type="predicted"/>
<dbReference type="InterPro" id="IPR021457">
    <property type="entry name" value="DUF3108"/>
</dbReference>
<evidence type="ECO:0000313" key="2">
    <source>
        <dbReference type="Proteomes" id="UP001597510"/>
    </source>
</evidence>
<dbReference type="Proteomes" id="UP001597510">
    <property type="component" value="Unassembled WGS sequence"/>
</dbReference>
<dbReference type="EMBL" id="JBHULC010000011">
    <property type="protein sequence ID" value="MFD2521741.1"/>
    <property type="molecule type" value="Genomic_DNA"/>
</dbReference>
<accession>A0ABW5J6R2</accession>
<dbReference type="Pfam" id="PF11306">
    <property type="entry name" value="DUF3108"/>
    <property type="match status" value="1"/>
</dbReference>
<dbReference type="RefSeq" id="WP_340236017.1">
    <property type="nucleotide sequence ID" value="NZ_JBBEWC010000005.1"/>
</dbReference>
<comment type="caution">
    <text evidence="1">The sequence shown here is derived from an EMBL/GenBank/DDBJ whole genome shotgun (WGS) entry which is preliminary data.</text>
</comment>
<organism evidence="1 2">
    <name type="scientific">Emticicia soli</name>
    <dbReference type="NCBI Taxonomy" id="2027878"/>
    <lineage>
        <taxon>Bacteria</taxon>
        <taxon>Pseudomonadati</taxon>
        <taxon>Bacteroidota</taxon>
        <taxon>Cytophagia</taxon>
        <taxon>Cytophagales</taxon>
        <taxon>Leadbetterellaceae</taxon>
        <taxon>Emticicia</taxon>
    </lineage>
</organism>
<sequence length="262" mass="30218">MKYLVKILTICFLFLASSFVVGDTYRFIPNTSFKAGEFFEYKVKYGIFSVGEATVEVSPQIYSVNNRACYRVNVFGRTTGLTDLFHIRNTYRSYLDTAAILPQKFLMSVQENNYKKDQVIVFDHAANSALREQNNEKKAFNLPNNIHDVVSGYYFLRTLDFSKMQVGETITAPMFFDDTVYNMKVKFNGKGVVKTKFGKIDVLKLSPVLPQNDMFKGEDAIKIWVSDDKNRVPIRIELSFPIGNASMEMKGYKNTRYGFEWR</sequence>
<reference evidence="2" key="1">
    <citation type="journal article" date="2019" name="Int. J. Syst. Evol. Microbiol.">
        <title>The Global Catalogue of Microorganisms (GCM) 10K type strain sequencing project: providing services to taxonomists for standard genome sequencing and annotation.</title>
        <authorList>
            <consortium name="The Broad Institute Genomics Platform"/>
            <consortium name="The Broad Institute Genome Sequencing Center for Infectious Disease"/>
            <person name="Wu L."/>
            <person name="Ma J."/>
        </authorList>
    </citation>
    <scope>NUCLEOTIDE SEQUENCE [LARGE SCALE GENOMIC DNA]</scope>
    <source>
        <strain evidence="2">KCTC 52344</strain>
    </source>
</reference>
<keyword evidence="2" id="KW-1185">Reference proteome</keyword>
<name>A0ABW5J6R2_9BACT</name>